<dbReference type="CDD" id="cd05117">
    <property type="entry name" value="STKc_CAMK"/>
    <property type="match status" value="1"/>
</dbReference>
<evidence type="ECO:0000259" key="10">
    <source>
        <dbReference type="PROSITE" id="PS50011"/>
    </source>
</evidence>
<name>A0A152A6X3_TIELA</name>
<protein>
    <recommendedName>
        <fullName evidence="2">non-specific serine/threonine protein kinase</fullName>
        <ecNumber evidence="2">2.7.11.1</ecNumber>
    </recommendedName>
</protein>
<keyword evidence="6" id="KW-0418">Kinase</keyword>
<reference evidence="11 12" key="1">
    <citation type="submission" date="2015-12" db="EMBL/GenBank/DDBJ databases">
        <title>Dictyostelia acquired genes for synthesis and detection of signals that induce cell-type specialization by lateral gene transfer from prokaryotes.</title>
        <authorList>
            <person name="Gloeckner G."/>
            <person name="Schaap P."/>
        </authorList>
    </citation>
    <scope>NUCLEOTIDE SEQUENCE [LARGE SCALE GENOMIC DNA]</scope>
    <source>
        <strain evidence="11 12">TK</strain>
    </source>
</reference>
<dbReference type="Gene3D" id="1.10.510.10">
    <property type="entry name" value="Transferase(Phosphotransferase) domain 1"/>
    <property type="match status" value="1"/>
</dbReference>
<evidence type="ECO:0000256" key="3">
    <source>
        <dbReference type="ARBA" id="ARBA00022527"/>
    </source>
</evidence>
<dbReference type="FunFam" id="1.10.510.10:FF:000571">
    <property type="entry name" value="Maternal embryonic leucine zipper kinase"/>
    <property type="match status" value="1"/>
</dbReference>
<dbReference type="Proteomes" id="UP000076078">
    <property type="component" value="Unassembled WGS sequence"/>
</dbReference>
<dbReference type="SUPFAM" id="SSF56112">
    <property type="entry name" value="Protein kinase-like (PK-like)"/>
    <property type="match status" value="1"/>
</dbReference>
<gene>
    <name evidence="11" type="ORF">DLAC_00785</name>
</gene>
<comment type="similarity">
    <text evidence="1">Belongs to the protein kinase superfamily. CAMK Ser/Thr protein kinase family. CaMK subfamily.</text>
</comment>
<dbReference type="OMA" id="LICKMLQ"/>
<keyword evidence="12" id="KW-1185">Reference proteome</keyword>
<comment type="caution">
    <text evidence="11">The sequence shown here is derived from an EMBL/GenBank/DDBJ whole genome shotgun (WGS) entry which is preliminary data.</text>
</comment>
<dbReference type="InParanoid" id="A0A152A6X3"/>
<dbReference type="FunFam" id="3.30.200.20:FF:000315">
    <property type="entry name" value="Calcium-dependent protein kinase 3"/>
    <property type="match status" value="1"/>
</dbReference>
<accession>A0A152A6X3</accession>
<dbReference type="InterPro" id="IPR011009">
    <property type="entry name" value="Kinase-like_dom_sf"/>
</dbReference>
<dbReference type="SMART" id="SM00220">
    <property type="entry name" value="S_TKc"/>
    <property type="match status" value="1"/>
</dbReference>
<dbReference type="GO" id="GO:0005524">
    <property type="term" value="F:ATP binding"/>
    <property type="evidence" value="ECO:0007669"/>
    <property type="project" value="UniProtKB-KW"/>
</dbReference>
<evidence type="ECO:0000256" key="7">
    <source>
        <dbReference type="ARBA" id="ARBA00022840"/>
    </source>
</evidence>
<organism evidence="11 12">
    <name type="scientific">Tieghemostelium lacteum</name>
    <name type="common">Slime mold</name>
    <name type="synonym">Dictyostelium lacteum</name>
    <dbReference type="NCBI Taxonomy" id="361077"/>
    <lineage>
        <taxon>Eukaryota</taxon>
        <taxon>Amoebozoa</taxon>
        <taxon>Evosea</taxon>
        <taxon>Eumycetozoa</taxon>
        <taxon>Dictyostelia</taxon>
        <taxon>Dictyosteliales</taxon>
        <taxon>Raperosteliaceae</taxon>
        <taxon>Tieghemostelium</taxon>
    </lineage>
</organism>
<dbReference type="STRING" id="361077.A0A152A6X3"/>
<evidence type="ECO:0000256" key="4">
    <source>
        <dbReference type="ARBA" id="ARBA00022679"/>
    </source>
</evidence>
<keyword evidence="5" id="KW-0547">Nucleotide-binding</keyword>
<dbReference type="AlphaFoldDB" id="A0A152A6X3"/>
<keyword evidence="4" id="KW-0808">Transferase</keyword>
<dbReference type="PROSITE" id="PS50011">
    <property type="entry name" value="PROTEIN_KINASE_DOM"/>
    <property type="match status" value="1"/>
</dbReference>
<feature type="domain" description="Protein kinase" evidence="10">
    <location>
        <begin position="140"/>
        <end position="423"/>
    </location>
</feature>
<dbReference type="Pfam" id="PF00069">
    <property type="entry name" value="Pkinase"/>
    <property type="match status" value="1"/>
</dbReference>
<comment type="catalytic activity">
    <reaction evidence="8">
        <text>L-threonyl-[protein] + ATP = O-phospho-L-threonyl-[protein] + ADP + H(+)</text>
        <dbReference type="Rhea" id="RHEA:46608"/>
        <dbReference type="Rhea" id="RHEA-COMP:11060"/>
        <dbReference type="Rhea" id="RHEA-COMP:11605"/>
        <dbReference type="ChEBI" id="CHEBI:15378"/>
        <dbReference type="ChEBI" id="CHEBI:30013"/>
        <dbReference type="ChEBI" id="CHEBI:30616"/>
        <dbReference type="ChEBI" id="CHEBI:61977"/>
        <dbReference type="ChEBI" id="CHEBI:456216"/>
        <dbReference type="EC" id="2.7.11.1"/>
    </reaction>
</comment>
<keyword evidence="3" id="KW-0723">Serine/threonine-protein kinase</keyword>
<sequence length="427" mass="49173">MIHNDGHIVNDLSTLSIKNNNHTKMENNNNNNTDLVTNNNNVIIRNGIKIIISPRKPLRSPSKVFTKLIKRDSDTSVLTKSPTKKTSTTTVSLSTTDEAFEYSSTSEFPLNWSASSDESTDNLPWRTPIQERSDIFTEYYVMGPQLGEGASCKVYLVTEKRTQRKYAAKVIPTYKIFRKGFSLISKEISIVKYLDHPNIIKMYDCFCTEQNVYIIMEYVRGYELFDEIVQRKYLSELESRTIIHQILNALSYLHTKNIAHRDLKPENIKFLTTDANSPIKVLDFGFARYLSKNDDQENCSQSLPVGTLGYESPEILLNKANNCASDIWSLGIICYILLCGYPPFFSFKSDRSDLTTLDNSPFWILFNEDTPYLRKSILKSKFSFSTYHWEFISNEAKDFITQCLIIDPNKRLTSIHGLSHPWFQLDL</sequence>
<keyword evidence="7" id="KW-0067">ATP-binding</keyword>
<dbReference type="GO" id="GO:0004674">
    <property type="term" value="F:protein serine/threonine kinase activity"/>
    <property type="evidence" value="ECO:0007669"/>
    <property type="project" value="UniProtKB-KW"/>
</dbReference>
<evidence type="ECO:0000256" key="6">
    <source>
        <dbReference type="ARBA" id="ARBA00022777"/>
    </source>
</evidence>
<evidence type="ECO:0000256" key="8">
    <source>
        <dbReference type="ARBA" id="ARBA00047899"/>
    </source>
</evidence>
<dbReference type="InterPro" id="IPR000719">
    <property type="entry name" value="Prot_kinase_dom"/>
</dbReference>
<evidence type="ECO:0000313" key="11">
    <source>
        <dbReference type="EMBL" id="KYR01992.1"/>
    </source>
</evidence>
<proteinExistence type="inferred from homology"/>
<dbReference type="EC" id="2.7.11.1" evidence="2"/>
<evidence type="ECO:0000313" key="12">
    <source>
        <dbReference type="Proteomes" id="UP000076078"/>
    </source>
</evidence>
<dbReference type="EMBL" id="LODT01000004">
    <property type="protein sequence ID" value="KYR01992.1"/>
    <property type="molecule type" value="Genomic_DNA"/>
</dbReference>
<dbReference type="PANTHER" id="PTHR24347">
    <property type="entry name" value="SERINE/THREONINE-PROTEIN KINASE"/>
    <property type="match status" value="1"/>
</dbReference>
<evidence type="ECO:0000256" key="9">
    <source>
        <dbReference type="ARBA" id="ARBA00048679"/>
    </source>
</evidence>
<evidence type="ECO:0000256" key="1">
    <source>
        <dbReference type="ARBA" id="ARBA00005354"/>
    </source>
</evidence>
<evidence type="ECO:0000256" key="5">
    <source>
        <dbReference type="ARBA" id="ARBA00022741"/>
    </source>
</evidence>
<dbReference type="OrthoDB" id="40902at2759"/>
<evidence type="ECO:0000256" key="2">
    <source>
        <dbReference type="ARBA" id="ARBA00012513"/>
    </source>
</evidence>
<comment type="catalytic activity">
    <reaction evidence="9">
        <text>L-seryl-[protein] + ATP = O-phospho-L-seryl-[protein] + ADP + H(+)</text>
        <dbReference type="Rhea" id="RHEA:17989"/>
        <dbReference type="Rhea" id="RHEA-COMP:9863"/>
        <dbReference type="Rhea" id="RHEA-COMP:11604"/>
        <dbReference type="ChEBI" id="CHEBI:15378"/>
        <dbReference type="ChEBI" id="CHEBI:29999"/>
        <dbReference type="ChEBI" id="CHEBI:30616"/>
        <dbReference type="ChEBI" id="CHEBI:83421"/>
        <dbReference type="ChEBI" id="CHEBI:456216"/>
        <dbReference type="EC" id="2.7.11.1"/>
    </reaction>
</comment>